<evidence type="ECO:0000256" key="1">
    <source>
        <dbReference type="SAM" id="MobiDB-lite"/>
    </source>
</evidence>
<feature type="region of interest" description="Disordered" evidence="1">
    <location>
        <begin position="310"/>
        <end position="370"/>
    </location>
</feature>
<feature type="compositionally biased region" description="Basic and acidic residues" evidence="1">
    <location>
        <begin position="341"/>
        <end position="352"/>
    </location>
</feature>
<comment type="caution">
    <text evidence="2">The sequence shown here is derived from an EMBL/GenBank/DDBJ whole genome shotgun (WGS) entry which is preliminary data.</text>
</comment>
<keyword evidence="3" id="KW-1185">Reference proteome</keyword>
<sequence length="370" mass="43023">MAQEQLDEVPVPAESGAGRVSTGEPPVNWVDTSHTAVADQAQAMVEWMDNFFGDPAYDLEKAESYLRLELENDWEQDEGSDLGLRLRGKVQLPKISQRVDLLFSDEDDDIDDNEEREDSDNISLQYNVREGTRSRFDATMGFSSGNLKPGVRYRNEGDLDFGRRYRFIQRLQYEDGEKFFTIGQADLYQSFNTRDVLRWSNRVKWGETTEGVEWRTRLSLFQRFNPDSERPLALNHFVSVRGETRPTSFIKNYRLGTIWRRQVYRDFLFLEVEPAMNYRRRDYQDTRELSWSFMVRLEIALSRDFSRISRDDKADEDRPAEQALSQPAGRDYAPLALDSGMPDHRLRRHEEAGLADPAGSEVTGFRRAPE</sequence>
<evidence type="ECO:0000313" key="3">
    <source>
        <dbReference type="Proteomes" id="UP000265509"/>
    </source>
</evidence>
<name>A0A3L7DXK7_9GAMM</name>
<organism evidence="2 3">
    <name type="scientific">Seongchinamella sediminis</name>
    <dbReference type="NCBI Taxonomy" id="2283635"/>
    <lineage>
        <taxon>Bacteria</taxon>
        <taxon>Pseudomonadati</taxon>
        <taxon>Pseudomonadota</taxon>
        <taxon>Gammaproteobacteria</taxon>
        <taxon>Cellvibrionales</taxon>
        <taxon>Halieaceae</taxon>
        <taxon>Seongchinamella</taxon>
    </lineage>
</organism>
<gene>
    <name evidence="2" type="ORF">DWB85_08485</name>
</gene>
<proteinExistence type="predicted"/>
<reference evidence="2 3" key="1">
    <citation type="submission" date="2018-07" db="EMBL/GenBank/DDBJ databases">
        <title>Halioglobus sp. genome submission.</title>
        <authorList>
            <person name="Ye M.-Q."/>
            <person name="Du Z.-J."/>
        </authorList>
    </citation>
    <scope>NUCLEOTIDE SEQUENCE [LARGE SCALE GENOMIC DNA]</scope>
    <source>
        <strain evidence="2 3">U0301</strain>
    </source>
</reference>
<evidence type="ECO:0000313" key="2">
    <source>
        <dbReference type="EMBL" id="RLQ22308.1"/>
    </source>
</evidence>
<dbReference type="Proteomes" id="UP000265509">
    <property type="component" value="Unassembled WGS sequence"/>
</dbReference>
<dbReference type="EMBL" id="QRAN01000007">
    <property type="protein sequence ID" value="RLQ22308.1"/>
    <property type="molecule type" value="Genomic_DNA"/>
</dbReference>
<feature type="compositionally biased region" description="Basic and acidic residues" evidence="1">
    <location>
        <begin position="310"/>
        <end position="320"/>
    </location>
</feature>
<protein>
    <submittedName>
        <fullName evidence="2">Uncharacterized protein</fullName>
    </submittedName>
</protein>
<accession>A0A3L7DXK7</accession>
<dbReference type="AlphaFoldDB" id="A0A3L7DXK7"/>
<feature type="region of interest" description="Disordered" evidence="1">
    <location>
        <begin position="1"/>
        <end position="28"/>
    </location>
</feature>